<evidence type="ECO:0000313" key="2">
    <source>
        <dbReference type="Proteomes" id="UP000253769"/>
    </source>
</evidence>
<dbReference type="OrthoDB" id="6365813at2"/>
<keyword evidence="2" id="KW-1185">Reference proteome</keyword>
<organism evidence="1 2">
    <name type="scientific">Motiliproteus coralliicola</name>
    <dbReference type="NCBI Taxonomy" id="2283196"/>
    <lineage>
        <taxon>Bacteria</taxon>
        <taxon>Pseudomonadati</taxon>
        <taxon>Pseudomonadota</taxon>
        <taxon>Gammaproteobacteria</taxon>
        <taxon>Oceanospirillales</taxon>
        <taxon>Oceanospirillaceae</taxon>
        <taxon>Motiliproteus</taxon>
    </lineage>
</organism>
<gene>
    <name evidence="1" type="ORF">DV711_16905</name>
</gene>
<accession>A0A369W9J3</accession>
<dbReference type="Proteomes" id="UP000253769">
    <property type="component" value="Unassembled WGS sequence"/>
</dbReference>
<sequence length="171" mass="19910">MRVKYTVSTNVGVESHDSDLHEFLLEFHYMYQAKVIPPYTVLSDLCKRDPSEWGAGNRIEWKKFNLSENDYEKALDKIIRSLDLSAAEIPEEIDSAYKWNLWQYQLTHGVPYEKHKRLLDDEVRYTSLLKQAQKDGSDDEVMLYHLKSLQAADEVSDFLQEYLSKSKPGSG</sequence>
<evidence type="ECO:0000313" key="1">
    <source>
        <dbReference type="EMBL" id="RDE18337.1"/>
    </source>
</evidence>
<dbReference type="AlphaFoldDB" id="A0A369W9J3"/>
<protein>
    <submittedName>
        <fullName evidence="1">Uncharacterized protein</fullName>
    </submittedName>
</protein>
<dbReference type="EMBL" id="QQOH01000005">
    <property type="protein sequence ID" value="RDE18337.1"/>
    <property type="molecule type" value="Genomic_DNA"/>
</dbReference>
<reference evidence="1 2" key="1">
    <citation type="submission" date="2018-07" db="EMBL/GenBank/DDBJ databases">
        <title>Motiliproteus coralliicola sp. nov., a bacterium isolated from Coral.</title>
        <authorList>
            <person name="Wang G."/>
        </authorList>
    </citation>
    <scope>NUCLEOTIDE SEQUENCE [LARGE SCALE GENOMIC DNA]</scope>
    <source>
        <strain evidence="1 2">C34</strain>
    </source>
</reference>
<proteinExistence type="predicted"/>
<name>A0A369W9J3_9GAMM</name>
<comment type="caution">
    <text evidence="1">The sequence shown here is derived from an EMBL/GenBank/DDBJ whole genome shotgun (WGS) entry which is preliminary data.</text>
</comment>
<dbReference type="RefSeq" id="WP_133297480.1">
    <property type="nucleotide sequence ID" value="NZ_QQOH01000005.1"/>
</dbReference>